<comment type="caution">
    <text evidence="1">The sequence shown here is derived from an EMBL/GenBank/DDBJ whole genome shotgun (WGS) entry which is preliminary data.</text>
</comment>
<evidence type="ECO:0000313" key="2">
    <source>
        <dbReference type="Proteomes" id="UP000249056"/>
    </source>
</evidence>
<keyword evidence="2" id="KW-1185">Reference proteome</keyword>
<dbReference type="AlphaFoldDB" id="A0A395IMA6"/>
<name>A0A395IMA6_9HELO</name>
<dbReference type="EMBL" id="QKRW01000038">
    <property type="protein sequence ID" value="RAL60678.1"/>
    <property type="molecule type" value="Genomic_DNA"/>
</dbReference>
<accession>A0A395IMA6</accession>
<evidence type="ECO:0000313" key="1">
    <source>
        <dbReference type="EMBL" id="RAL60678.1"/>
    </source>
</evidence>
<dbReference type="OrthoDB" id="2157530at2759"/>
<sequence>MKFLDDVYEVAAHLDPIYPLSIGGKFQSSREVVWRTILADSYEKEHPAPQQCEELMAQYQEWVRNGAKAAYSMQRLSIAEKQQRKIRKRGFFLALKKKSKLRMMLEVYFEPKKAI</sequence>
<protein>
    <submittedName>
        <fullName evidence="1">Uncharacterized protein</fullName>
    </submittedName>
</protein>
<gene>
    <name evidence="1" type="ORF">DID88_009996</name>
</gene>
<proteinExistence type="predicted"/>
<reference evidence="1 2" key="1">
    <citation type="submission" date="2018-06" db="EMBL/GenBank/DDBJ databases">
        <title>Genome Sequence of the Brown Rot Fungal Pathogen Monilinia fructigena.</title>
        <authorList>
            <person name="Landi L."/>
            <person name="De Miccolis Angelini R.M."/>
            <person name="Pollastro S."/>
            <person name="Abate D."/>
            <person name="Faretra F."/>
            <person name="Romanazzi G."/>
        </authorList>
    </citation>
    <scope>NUCLEOTIDE SEQUENCE [LARGE SCALE GENOMIC DNA]</scope>
    <source>
        <strain evidence="1 2">Mfrg269</strain>
    </source>
</reference>
<organism evidence="1 2">
    <name type="scientific">Monilinia fructigena</name>
    <dbReference type="NCBI Taxonomy" id="38457"/>
    <lineage>
        <taxon>Eukaryota</taxon>
        <taxon>Fungi</taxon>
        <taxon>Dikarya</taxon>
        <taxon>Ascomycota</taxon>
        <taxon>Pezizomycotina</taxon>
        <taxon>Leotiomycetes</taxon>
        <taxon>Helotiales</taxon>
        <taxon>Sclerotiniaceae</taxon>
        <taxon>Monilinia</taxon>
    </lineage>
</organism>
<dbReference type="Proteomes" id="UP000249056">
    <property type="component" value="Unassembled WGS sequence"/>
</dbReference>